<proteinExistence type="predicted"/>
<reference evidence="1" key="1">
    <citation type="submission" date="2014-09" db="EMBL/GenBank/DDBJ databases">
        <authorList>
            <person name="Magalhaes I.L.F."/>
            <person name="Oliveira U."/>
            <person name="Santos F.R."/>
            <person name="Vidigal T.H.D.A."/>
            <person name="Brescovit A.D."/>
            <person name="Santos A.J."/>
        </authorList>
    </citation>
    <scope>NUCLEOTIDE SEQUENCE</scope>
    <source>
        <tissue evidence="1">Shoot tissue taken approximately 20 cm above the soil surface</tissue>
    </source>
</reference>
<dbReference type="EMBL" id="GBRH01162996">
    <property type="protein sequence ID" value="JAE34900.1"/>
    <property type="molecule type" value="Transcribed_RNA"/>
</dbReference>
<protein>
    <submittedName>
        <fullName evidence="1">Uncharacterized protein</fullName>
    </submittedName>
</protein>
<reference evidence="1" key="2">
    <citation type="journal article" date="2015" name="Data Brief">
        <title>Shoot transcriptome of the giant reed, Arundo donax.</title>
        <authorList>
            <person name="Barrero R.A."/>
            <person name="Guerrero F.D."/>
            <person name="Moolhuijzen P."/>
            <person name="Goolsby J.A."/>
            <person name="Tidwell J."/>
            <person name="Bellgard S.E."/>
            <person name="Bellgard M.I."/>
        </authorList>
    </citation>
    <scope>NUCLEOTIDE SEQUENCE</scope>
    <source>
        <tissue evidence="1">Shoot tissue taken approximately 20 cm above the soil surface</tissue>
    </source>
</reference>
<sequence length="42" mass="4879">MILQDVVDRRENRTCVHWCLFHTKKSCTILHGYFCAKLALAG</sequence>
<dbReference type="AlphaFoldDB" id="A0A0A9HCI3"/>
<organism evidence="1">
    <name type="scientific">Arundo donax</name>
    <name type="common">Giant reed</name>
    <name type="synonym">Donax arundinaceus</name>
    <dbReference type="NCBI Taxonomy" id="35708"/>
    <lineage>
        <taxon>Eukaryota</taxon>
        <taxon>Viridiplantae</taxon>
        <taxon>Streptophyta</taxon>
        <taxon>Embryophyta</taxon>
        <taxon>Tracheophyta</taxon>
        <taxon>Spermatophyta</taxon>
        <taxon>Magnoliopsida</taxon>
        <taxon>Liliopsida</taxon>
        <taxon>Poales</taxon>
        <taxon>Poaceae</taxon>
        <taxon>PACMAD clade</taxon>
        <taxon>Arundinoideae</taxon>
        <taxon>Arundineae</taxon>
        <taxon>Arundo</taxon>
    </lineage>
</organism>
<accession>A0A0A9HCI3</accession>
<name>A0A0A9HCI3_ARUDO</name>
<evidence type="ECO:0000313" key="1">
    <source>
        <dbReference type="EMBL" id="JAE34900.1"/>
    </source>
</evidence>